<name>A0AAD6YJF8_9AGAR</name>
<dbReference type="EMBL" id="JARJCW010000007">
    <property type="protein sequence ID" value="KAJ7222104.1"/>
    <property type="molecule type" value="Genomic_DNA"/>
</dbReference>
<reference evidence="1" key="1">
    <citation type="submission" date="2023-03" db="EMBL/GenBank/DDBJ databases">
        <title>Massive genome expansion in bonnet fungi (Mycena s.s.) driven by repeated elements and novel gene families across ecological guilds.</title>
        <authorList>
            <consortium name="Lawrence Berkeley National Laboratory"/>
            <person name="Harder C.B."/>
            <person name="Miyauchi S."/>
            <person name="Viragh M."/>
            <person name="Kuo A."/>
            <person name="Thoen E."/>
            <person name="Andreopoulos B."/>
            <person name="Lu D."/>
            <person name="Skrede I."/>
            <person name="Drula E."/>
            <person name="Henrissat B."/>
            <person name="Morin E."/>
            <person name="Kohler A."/>
            <person name="Barry K."/>
            <person name="LaButti K."/>
            <person name="Morin E."/>
            <person name="Salamov A."/>
            <person name="Lipzen A."/>
            <person name="Mereny Z."/>
            <person name="Hegedus B."/>
            <person name="Baldrian P."/>
            <person name="Stursova M."/>
            <person name="Weitz H."/>
            <person name="Taylor A."/>
            <person name="Grigoriev I.V."/>
            <person name="Nagy L.G."/>
            <person name="Martin F."/>
            <person name="Kauserud H."/>
        </authorList>
    </citation>
    <scope>NUCLEOTIDE SEQUENCE</scope>
    <source>
        <strain evidence="1">9144</strain>
    </source>
</reference>
<keyword evidence="2" id="KW-1185">Reference proteome</keyword>
<accession>A0AAD6YJF8</accession>
<dbReference type="Proteomes" id="UP001219525">
    <property type="component" value="Unassembled WGS sequence"/>
</dbReference>
<comment type="caution">
    <text evidence="1">The sequence shown here is derived from an EMBL/GenBank/DDBJ whole genome shotgun (WGS) entry which is preliminary data.</text>
</comment>
<evidence type="ECO:0000313" key="2">
    <source>
        <dbReference type="Proteomes" id="UP001219525"/>
    </source>
</evidence>
<gene>
    <name evidence="1" type="ORF">GGX14DRAFT_662626</name>
</gene>
<evidence type="ECO:0000313" key="1">
    <source>
        <dbReference type="EMBL" id="KAJ7222104.1"/>
    </source>
</evidence>
<dbReference type="AlphaFoldDB" id="A0AAD6YJF8"/>
<proteinExistence type="predicted"/>
<sequence length="401" mass="44299">MDLQLHPKVLAAPPKNLNTDNTEIAWFWIKDCSDKRGKQIKSRDTSEIEALSTKKPYAKFQRGVGGKLPASGEQNEVKKSQIYEGLVERRPRRCAEPCAVMNVASWVELVVVLDVQTVLLTPSNYFLLAAITEPSHAAEIPIRGRVRSGIGAHVARTALLAVGDDVGDFGLKNKPKITKKKSPLCTALRTSRLPATAMARQLDHQRLYLRFRVMCRSFGHGPIKDGRCAPTRSGPTMLLLVVADDVGDISPKKNPAFLVLDLCKFASSGAVRRCVHRVHAIRLWCGNATVWRLLRLPSDVPVKGGKVTVAHESSSGTGDDVPVFGSNGTRSKQILMQEGVAPLDISTMPYIYGNLNDRTRYNGTRVPGIRLGGYLPKGWRLMYSDSGMYCRREDRPQTSQK</sequence>
<organism evidence="1 2">
    <name type="scientific">Mycena pura</name>
    <dbReference type="NCBI Taxonomy" id="153505"/>
    <lineage>
        <taxon>Eukaryota</taxon>
        <taxon>Fungi</taxon>
        <taxon>Dikarya</taxon>
        <taxon>Basidiomycota</taxon>
        <taxon>Agaricomycotina</taxon>
        <taxon>Agaricomycetes</taxon>
        <taxon>Agaricomycetidae</taxon>
        <taxon>Agaricales</taxon>
        <taxon>Marasmiineae</taxon>
        <taxon>Mycenaceae</taxon>
        <taxon>Mycena</taxon>
    </lineage>
</organism>
<protein>
    <submittedName>
        <fullName evidence="1">Uncharacterized protein</fullName>
    </submittedName>
</protein>